<gene>
    <name evidence="7" type="ORF">PPERSA_00483</name>
</gene>
<sequence>MEEEKNDDYFKKQKLQLSDKFLLLPQCLEIKNSIYFILKNNQELIGKMFQLILKNFQEYLEQQQQNFNLFKKSFKEIDKYKQQNITNIQAKTLVNLVQLWKLYIDQRSNNKNNSEYNIEDIPQFLNLFVLTLEKYNYNISCIIQEELKEVQKQNEENMDQNELDDQGTNLKNIAFKKQQMGSIIAFFTRIYNQRVEMLDDREFFNDDEIFQIKQSELDINSKNFSIKELLKELYNRDQRKQYCQKNFWVIEQADTNINNNNFFSLIQQQQLQMNQNQLQQIQQQQHKDLFQQIINEIPHIFSFEKRHKYFNQMRSEDHLKQGPNRDPLQFYQINFNMFNGQEDDEDQLQLNMNHERVIQVVRGEEFEVGYDKMLNANLKHLYKIQYQNEHGIAEAGIDGGGLQKEFITNIINYALNPQNGFFVETGDKTLIPNKENGDLSLYYYIGKIVGKAIYEDILIEPIFSPIFLNQILEKKNNIEELYYLDKDQYKSLMYLKHMKDDILDLDLNFSIDEQHKNKQTGQFETKKIELKPQGDIIPVTNENKLEYIMLYADYKLNKSTQKQVKAFRDGFTQTVNQQWLMMFNHEELQLLISGNFQKFDIQDLKNNTVYNGYNANDQTIKEFWEVLQEFTIEQKKQLLYFVTSCSRPPTLGFKSLEPKFSIQISIGPNYQQNLDKLPTSSTCMNILKLPNYKNKQKLKEKLITAISSKSGFDLT</sequence>
<dbReference type="GO" id="GO:0061630">
    <property type="term" value="F:ubiquitin protein ligase activity"/>
    <property type="evidence" value="ECO:0007669"/>
    <property type="project" value="UniProtKB-EC"/>
</dbReference>
<organism evidence="7 8">
    <name type="scientific">Pseudocohnilembus persalinus</name>
    <name type="common">Ciliate</name>
    <dbReference type="NCBI Taxonomy" id="266149"/>
    <lineage>
        <taxon>Eukaryota</taxon>
        <taxon>Sar</taxon>
        <taxon>Alveolata</taxon>
        <taxon>Ciliophora</taxon>
        <taxon>Intramacronucleata</taxon>
        <taxon>Oligohymenophorea</taxon>
        <taxon>Scuticociliatia</taxon>
        <taxon>Philasterida</taxon>
        <taxon>Pseudocohnilembidae</taxon>
        <taxon>Pseudocohnilembus</taxon>
    </lineage>
</organism>
<dbReference type="PROSITE" id="PS50237">
    <property type="entry name" value="HECT"/>
    <property type="match status" value="1"/>
</dbReference>
<dbReference type="InParanoid" id="A0A0V0QIJ8"/>
<name>A0A0V0QIJ8_PSEPJ</name>
<evidence type="ECO:0000313" key="8">
    <source>
        <dbReference type="Proteomes" id="UP000054937"/>
    </source>
</evidence>
<reference evidence="7 8" key="1">
    <citation type="journal article" date="2015" name="Sci. Rep.">
        <title>Genome of the facultative scuticociliatosis pathogen Pseudocohnilembus persalinus provides insight into its virulence through horizontal gene transfer.</title>
        <authorList>
            <person name="Xiong J."/>
            <person name="Wang G."/>
            <person name="Cheng J."/>
            <person name="Tian M."/>
            <person name="Pan X."/>
            <person name="Warren A."/>
            <person name="Jiang C."/>
            <person name="Yuan D."/>
            <person name="Miao W."/>
        </authorList>
    </citation>
    <scope>NUCLEOTIDE SEQUENCE [LARGE SCALE GENOMIC DNA]</scope>
    <source>
        <strain evidence="7">36N120E</strain>
    </source>
</reference>
<dbReference type="PANTHER" id="PTHR45700:SF2">
    <property type="entry name" value="UBIQUITIN-PROTEIN LIGASE E3C"/>
    <property type="match status" value="1"/>
</dbReference>
<dbReference type="FunFam" id="3.30.2160.10:FF:000002">
    <property type="entry name" value="Putative Ubiquitin-protein ligase E3C"/>
    <property type="match status" value="1"/>
</dbReference>
<dbReference type="InterPro" id="IPR035983">
    <property type="entry name" value="Hect_E3_ubiquitin_ligase"/>
</dbReference>
<keyword evidence="8" id="KW-1185">Reference proteome</keyword>
<dbReference type="Proteomes" id="UP000054937">
    <property type="component" value="Unassembled WGS sequence"/>
</dbReference>
<evidence type="ECO:0000256" key="3">
    <source>
        <dbReference type="ARBA" id="ARBA00022679"/>
    </source>
</evidence>
<keyword evidence="3" id="KW-0808">Transferase</keyword>
<dbReference type="InterPro" id="IPR000569">
    <property type="entry name" value="HECT_dom"/>
</dbReference>
<evidence type="ECO:0000259" key="6">
    <source>
        <dbReference type="PROSITE" id="PS50237"/>
    </source>
</evidence>
<evidence type="ECO:0000256" key="5">
    <source>
        <dbReference type="PROSITE-ProRule" id="PRU00104"/>
    </source>
</evidence>
<dbReference type="Gene3D" id="3.30.2160.10">
    <property type="entry name" value="Hect, E3 ligase catalytic domain"/>
    <property type="match status" value="1"/>
</dbReference>
<dbReference type="Pfam" id="PF00632">
    <property type="entry name" value="HECT"/>
    <property type="match status" value="1"/>
</dbReference>
<dbReference type="EC" id="2.3.2.26" evidence="2"/>
<dbReference type="Gene3D" id="3.90.1750.10">
    <property type="entry name" value="Hect, E3 ligase catalytic domains"/>
    <property type="match status" value="1"/>
</dbReference>
<dbReference type="EMBL" id="LDAU01000162">
    <property type="protein sequence ID" value="KRX01861.1"/>
    <property type="molecule type" value="Genomic_DNA"/>
</dbReference>
<evidence type="ECO:0000256" key="4">
    <source>
        <dbReference type="ARBA" id="ARBA00022786"/>
    </source>
</evidence>
<keyword evidence="4 5" id="KW-0833">Ubl conjugation pathway</keyword>
<dbReference type="Gene3D" id="3.30.2410.10">
    <property type="entry name" value="Hect, E3 ligase catalytic domain"/>
    <property type="match status" value="1"/>
</dbReference>
<dbReference type="CDD" id="cd00078">
    <property type="entry name" value="HECTc"/>
    <property type="match status" value="1"/>
</dbReference>
<dbReference type="FunFam" id="3.30.2410.10:FF:000011">
    <property type="entry name" value="Putative Ubiquitin-protein ligase E3C"/>
    <property type="match status" value="1"/>
</dbReference>
<dbReference type="PANTHER" id="PTHR45700">
    <property type="entry name" value="UBIQUITIN-PROTEIN LIGASE E3C"/>
    <property type="match status" value="1"/>
</dbReference>
<dbReference type="GO" id="GO:0006511">
    <property type="term" value="P:ubiquitin-dependent protein catabolic process"/>
    <property type="evidence" value="ECO:0007669"/>
    <property type="project" value="TreeGrafter"/>
</dbReference>
<protein>
    <recommendedName>
        <fullName evidence="2">HECT-type E3 ubiquitin transferase</fullName>
        <ecNumber evidence="2">2.3.2.26</ecNumber>
    </recommendedName>
</protein>
<feature type="active site" description="Glycyl thioester intermediate" evidence="5">
    <location>
        <position position="683"/>
    </location>
</feature>
<dbReference type="SUPFAM" id="SSF56204">
    <property type="entry name" value="Hect, E3 ligase catalytic domain"/>
    <property type="match status" value="1"/>
</dbReference>
<dbReference type="InterPro" id="IPR044611">
    <property type="entry name" value="E3A/B/C-like"/>
</dbReference>
<dbReference type="OrthoDB" id="8068875at2759"/>
<comment type="caution">
    <text evidence="7">The sequence shown here is derived from an EMBL/GenBank/DDBJ whole genome shotgun (WGS) entry which is preliminary data.</text>
</comment>
<dbReference type="AlphaFoldDB" id="A0A0V0QIJ8"/>
<dbReference type="SMART" id="SM00119">
    <property type="entry name" value="HECTc"/>
    <property type="match status" value="1"/>
</dbReference>
<evidence type="ECO:0000313" key="7">
    <source>
        <dbReference type="EMBL" id="KRX01861.1"/>
    </source>
</evidence>
<evidence type="ECO:0000256" key="2">
    <source>
        <dbReference type="ARBA" id="ARBA00012485"/>
    </source>
</evidence>
<comment type="catalytic activity">
    <reaction evidence="1">
        <text>S-ubiquitinyl-[E2 ubiquitin-conjugating enzyme]-L-cysteine + [acceptor protein]-L-lysine = [E2 ubiquitin-conjugating enzyme]-L-cysteine + N(6)-ubiquitinyl-[acceptor protein]-L-lysine.</text>
        <dbReference type="EC" id="2.3.2.26"/>
    </reaction>
</comment>
<evidence type="ECO:0000256" key="1">
    <source>
        <dbReference type="ARBA" id="ARBA00000885"/>
    </source>
</evidence>
<proteinExistence type="predicted"/>
<dbReference type="OMA" id="INEIPHI"/>
<dbReference type="GO" id="GO:0000209">
    <property type="term" value="P:protein polyubiquitination"/>
    <property type="evidence" value="ECO:0007669"/>
    <property type="project" value="InterPro"/>
</dbReference>
<accession>A0A0V0QIJ8</accession>
<feature type="domain" description="HECT" evidence="6">
    <location>
        <begin position="374"/>
        <end position="715"/>
    </location>
</feature>